<accession>A0AAD1TPB1</accession>
<proteinExistence type="predicted"/>
<protein>
    <submittedName>
        <fullName evidence="1">Uncharacterized protein</fullName>
    </submittedName>
</protein>
<dbReference type="AlphaFoldDB" id="A0AAD1TPB1"/>
<name>A0AAD1TPB1_PELCU</name>
<gene>
    <name evidence="1" type="ORF">PECUL_23A041197</name>
</gene>
<sequence>MCIKGFKKWGPGGDPKWDKKYMHNAATGWLKCAQLWFVPDQTTKYVQASAAPPAYMPSVVPLYPSLDELKNDFSDDDTDEILMTIGRGKRHVGQMVVNPSAMVRSTAESVDVGKKDEKVTKKSVDVGAENKNVDKSKSVLPVTLEQNNLRMLTRAPCYI</sequence>
<reference evidence="1" key="1">
    <citation type="submission" date="2022-03" db="EMBL/GenBank/DDBJ databases">
        <authorList>
            <person name="Alioto T."/>
            <person name="Alioto T."/>
            <person name="Gomez Garrido J."/>
        </authorList>
    </citation>
    <scope>NUCLEOTIDE SEQUENCE</scope>
</reference>
<evidence type="ECO:0000313" key="1">
    <source>
        <dbReference type="EMBL" id="CAH2327591.1"/>
    </source>
</evidence>
<dbReference type="Proteomes" id="UP001295444">
    <property type="component" value="Chromosome 13"/>
</dbReference>
<evidence type="ECO:0000313" key="2">
    <source>
        <dbReference type="Proteomes" id="UP001295444"/>
    </source>
</evidence>
<organism evidence="1 2">
    <name type="scientific">Pelobates cultripes</name>
    <name type="common">Western spadefoot toad</name>
    <dbReference type="NCBI Taxonomy" id="61616"/>
    <lineage>
        <taxon>Eukaryota</taxon>
        <taxon>Metazoa</taxon>
        <taxon>Chordata</taxon>
        <taxon>Craniata</taxon>
        <taxon>Vertebrata</taxon>
        <taxon>Euteleostomi</taxon>
        <taxon>Amphibia</taxon>
        <taxon>Batrachia</taxon>
        <taxon>Anura</taxon>
        <taxon>Pelobatoidea</taxon>
        <taxon>Pelobatidae</taxon>
        <taxon>Pelobates</taxon>
    </lineage>
</organism>
<keyword evidence="2" id="KW-1185">Reference proteome</keyword>
<dbReference type="EMBL" id="OW240924">
    <property type="protein sequence ID" value="CAH2327591.1"/>
    <property type="molecule type" value="Genomic_DNA"/>
</dbReference>